<proteinExistence type="predicted"/>
<dbReference type="InterPro" id="IPR007844">
    <property type="entry name" value="AsmA"/>
</dbReference>
<evidence type="ECO:0000259" key="1">
    <source>
        <dbReference type="Pfam" id="PF05170"/>
    </source>
</evidence>
<dbReference type="Pfam" id="PF05170">
    <property type="entry name" value="AsmA"/>
    <property type="match status" value="1"/>
</dbReference>
<dbReference type="PANTHER" id="PTHR30441:SF8">
    <property type="entry name" value="DUF748 DOMAIN-CONTAINING PROTEIN"/>
    <property type="match status" value="1"/>
</dbReference>
<feature type="domain" description="AsmA" evidence="1">
    <location>
        <begin position="6"/>
        <end position="544"/>
    </location>
</feature>
<gene>
    <name evidence="2" type="ORF">A1OK_06515</name>
</gene>
<evidence type="ECO:0000313" key="3">
    <source>
        <dbReference type="Proteomes" id="UP000095039"/>
    </source>
</evidence>
<protein>
    <recommendedName>
        <fullName evidence="1">AsmA domain-containing protein</fullName>
    </recommendedName>
</protein>
<sequence>MRLLTKLLASLLIVLVVTLATFLTVLSTNFGLPMVKQAVRLLTPYELSATSLEYNLLAPLTLALSDPQLTHNNDPQKHHAAHFISLRLSPLASLSGEMTLRSVVVRGLDIDEAMKSSLPPSLTIDHLALDDVNYHSEAISFAHADIQISDWKNSPSTWGAWQGKFQLSAPKIVIDGQTLTNLLLDSEYRDDAWEIWGLSLNSPFGNVTGSATLQSNHLWVVHQLTLSDTRIEPSESLQKLKKQWDTFSQHYDINIKRLDLLDVSAALTDITVEHLNFSVQSVNLQNGELVWTPNTAASLLSFNASLFNVGQWLFTDLLADLSLSPTRVDVSAFSSKINDEGFVSFSGKMDTSSLKLNTLTANGLDIELDTTMFAVLQQKWAAFDTVELGQFSVKHTNITLPDPAFPIQVIGLNLRGRDLIPRQHAQNGMWQGALTASAAAASINRIPVTAPYANMHVDNKGEWHLDPLSVSFSQGQLSVKARVQLLNPSHPWVTEISGLRIPNELYQRWLGVTLPLSGEHDVDARLSGLGADKDSFAYSLSGNVVATPYRTELTTRPEQSLSQSLLGIFVPLNEDGDNMRLPMTVEQVKLAADRGRISLAPVSVKANTGNASLSGSWDLVTKEGTLTNASR</sequence>
<dbReference type="AlphaFoldDB" id="A0A1E5CEB9"/>
<comment type="caution">
    <text evidence="2">The sequence shown here is derived from an EMBL/GenBank/DDBJ whole genome shotgun (WGS) entry which is preliminary data.</text>
</comment>
<dbReference type="Proteomes" id="UP000095039">
    <property type="component" value="Unassembled WGS sequence"/>
</dbReference>
<dbReference type="GO" id="GO:0005886">
    <property type="term" value="C:plasma membrane"/>
    <property type="evidence" value="ECO:0007669"/>
    <property type="project" value="TreeGrafter"/>
</dbReference>
<organism evidence="2 3">
    <name type="scientific">Enterovibrio norvegicus FF-454</name>
    <dbReference type="NCBI Taxonomy" id="1185651"/>
    <lineage>
        <taxon>Bacteria</taxon>
        <taxon>Pseudomonadati</taxon>
        <taxon>Pseudomonadota</taxon>
        <taxon>Gammaproteobacteria</taxon>
        <taxon>Vibrionales</taxon>
        <taxon>Vibrionaceae</taxon>
        <taxon>Enterovibrio</taxon>
    </lineage>
</organism>
<dbReference type="EMBL" id="AJWN02000021">
    <property type="protein sequence ID" value="OEE63502.1"/>
    <property type="molecule type" value="Genomic_DNA"/>
</dbReference>
<evidence type="ECO:0000313" key="2">
    <source>
        <dbReference type="EMBL" id="OEE63502.1"/>
    </source>
</evidence>
<name>A0A1E5CEB9_9GAMM</name>
<dbReference type="InterPro" id="IPR052894">
    <property type="entry name" value="AsmA-related"/>
</dbReference>
<dbReference type="RefSeq" id="WP_016959447.1">
    <property type="nucleotide sequence ID" value="NZ_AJWN02000021.1"/>
</dbReference>
<dbReference type="PANTHER" id="PTHR30441">
    <property type="entry name" value="DUF748 DOMAIN-CONTAINING PROTEIN"/>
    <property type="match status" value="1"/>
</dbReference>
<accession>A0A1E5CEB9</accession>
<reference evidence="2 3" key="1">
    <citation type="journal article" date="2012" name="Science">
        <title>Ecological populations of bacteria act as socially cohesive units of antibiotic production and resistance.</title>
        <authorList>
            <person name="Cordero O.X."/>
            <person name="Wildschutte H."/>
            <person name="Kirkup B."/>
            <person name="Proehl S."/>
            <person name="Ngo L."/>
            <person name="Hussain F."/>
            <person name="Le Roux F."/>
            <person name="Mincer T."/>
            <person name="Polz M.F."/>
        </authorList>
    </citation>
    <scope>NUCLEOTIDE SEQUENCE [LARGE SCALE GENOMIC DNA]</scope>
    <source>
        <strain evidence="2 3">FF-454</strain>
    </source>
</reference>
<keyword evidence="3" id="KW-1185">Reference proteome</keyword>
<dbReference type="GO" id="GO:0090313">
    <property type="term" value="P:regulation of protein targeting to membrane"/>
    <property type="evidence" value="ECO:0007669"/>
    <property type="project" value="TreeGrafter"/>
</dbReference>